<dbReference type="AlphaFoldDB" id="A0A1H7IQ99"/>
<proteinExistence type="predicted"/>
<evidence type="ECO:0000313" key="2">
    <source>
        <dbReference type="Proteomes" id="UP000199297"/>
    </source>
</evidence>
<accession>A0A1H7IQ99</accession>
<evidence type="ECO:0000313" key="1">
    <source>
        <dbReference type="EMBL" id="SEK64629.1"/>
    </source>
</evidence>
<gene>
    <name evidence="1" type="ORF">SAMN05216262_10212</name>
</gene>
<dbReference type="EMBL" id="FOBI01000002">
    <property type="protein sequence ID" value="SEK64629.1"/>
    <property type="molecule type" value="Genomic_DNA"/>
</dbReference>
<dbReference type="STRING" id="641665.GCA_002104455_01921"/>
<reference evidence="2" key="1">
    <citation type="submission" date="2016-10" db="EMBL/GenBank/DDBJ databases">
        <authorList>
            <person name="Varghese N."/>
            <person name="Submissions S."/>
        </authorList>
    </citation>
    <scope>NUCLEOTIDE SEQUENCE [LARGE SCALE GENOMIC DNA]</scope>
    <source>
        <strain evidence="2">CGMCC 1.9127</strain>
    </source>
</reference>
<organism evidence="1 2">
    <name type="scientific">Colwellia chukchiensis</name>
    <dbReference type="NCBI Taxonomy" id="641665"/>
    <lineage>
        <taxon>Bacteria</taxon>
        <taxon>Pseudomonadati</taxon>
        <taxon>Pseudomonadota</taxon>
        <taxon>Gammaproteobacteria</taxon>
        <taxon>Alteromonadales</taxon>
        <taxon>Colwelliaceae</taxon>
        <taxon>Colwellia</taxon>
    </lineage>
</organism>
<keyword evidence="2" id="KW-1185">Reference proteome</keyword>
<sequence length="71" mass="8330">MSTRLNTIDINELEKRLVATIVSYRQCYNQALLSKICVIINAIMQHQDFIDLSKTPGSYYKVRAYWLSQCR</sequence>
<name>A0A1H7IQ99_9GAMM</name>
<dbReference type="OrthoDB" id="6228368at2"/>
<dbReference type="Proteomes" id="UP000199297">
    <property type="component" value="Unassembled WGS sequence"/>
</dbReference>
<dbReference type="RefSeq" id="WP_085283892.1">
    <property type="nucleotide sequence ID" value="NZ_FOBI01000002.1"/>
</dbReference>
<protein>
    <submittedName>
        <fullName evidence="1">Uncharacterized protein</fullName>
    </submittedName>
</protein>